<gene>
    <name evidence="7" type="ORF">EV03_1671</name>
</gene>
<dbReference type="InterPro" id="IPR038109">
    <property type="entry name" value="DNA_bind_recomb_sf"/>
</dbReference>
<feature type="coiled-coil region" evidence="5">
    <location>
        <begin position="413"/>
        <end position="447"/>
    </location>
</feature>
<keyword evidence="5" id="KW-0175">Coiled coil</keyword>
<dbReference type="SMART" id="SM00857">
    <property type="entry name" value="Resolvase"/>
    <property type="match status" value="1"/>
</dbReference>
<dbReference type="GO" id="GO:0015074">
    <property type="term" value="P:DNA integration"/>
    <property type="evidence" value="ECO:0007669"/>
    <property type="project" value="UniProtKB-KW"/>
</dbReference>
<dbReference type="InterPro" id="IPR006118">
    <property type="entry name" value="Recombinase_CS"/>
</dbReference>
<reference evidence="8" key="1">
    <citation type="journal article" date="2014" name="Sci. Data">
        <title>Genomes of diverse isolates of the marine cyanobacterium Prochlorococcus.</title>
        <authorList>
            <person name="Biller S."/>
            <person name="Berube P."/>
            <person name="Thompson J."/>
            <person name="Kelly L."/>
            <person name="Roggensack S."/>
            <person name="Awad L."/>
            <person name="Roache-Johnson K."/>
            <person name="Ding H."/>
            <person name="Giovannoni S.J."/>
            <person name="Moore L.R."/>
            <person name="Chisholm S.W."/>
        </authorList>
    </citation>
    <scope>NUCLEOTIDE SEQUENCE [LARGE SCALE GENOMIC DNA]</scope>
    <source>
        <strain evidence="8">PAC1</strain>
    </source>
</reference>
<evidence type="ECO:0000256" key="1">
    <source>
        <dbReference type="ARBA" id="ARBA00022908"/>
    </source>
</evidence>
<dbReference type="Pfam" id="PF00239">
    <property type="entry name" value="Resolvase"/>
    <property type="match status" value="1"/>
</dbReference>
<comment type="caution">
    <text evidence="7">The sequence shown here is derived from an EMBL/GenBank/DDBJ whole genome shotgun (WGS) entry which is preliminary data.</text>
</comment>
<accession>A0A0A2BYW9</accession>
<evidence type="ECO:0000256" key="3">
    <source>
        <dbReference type="ARBA" id="ARBA00023172"/>
    </source>
</evidence>
<dbReference type="AlphaFoldDB" id="A0A0A2BYW9"/>
<evidence type="ECO:0000256" key="4">
    <source>
        <dbReference type="PROSITE-ProRule" id="PRU10137"/>
    </source>
</evidence>
<dbReference type="Proteomes" id="UP000030392">
    <property type="component" value="Unassembled WGS sequence"/>
</dbReference>
<dbReference type="Gene3D" id="3.90.1750.20">
    <property type="entry name" value="Putative Large Serine Recombinase, Chain B, Domain 2"/>
    <property type="match status" value="1"/>
</dbReference>
<dbReference type="GO" id="GO:0000150">
    <property type="term" value="F:DNA strand exchange activity"/>
    <property type="evidence" value="ECO:0007669"/>
    <property type="project" value="InterPro"/>
</dbReference>
<dbReference type="RefSeq" id="WP_036906835.1">
    <property type="nucleotide sequence ID" value="NZ_CP138967.1"/>
</dbReference>
<dbReference type="Pfam" id="PF07508">
    <property type="entry name" value="Recombinase"/>
    <property type="match status" value="1"/>
</dbReference>
<evidence type="ECO:0000313" key="8">
    <source>
        <dbReference type="Proteomes" id="UP000030392"/>
    </source>
</evidence>
<feature type="domain" description="Resolvase/invertase-type recombinase catalytic" evidence="6">
    <location>
        <begin position="24"/>
        <end position="186"/>
    </location>
</feature>
<dbReference type="SUPFAM" id="SSF53041">
    <property type="entry name" value="Resolvase-like"/>
    <property type="match status" value="1"/>
</dbReference>
<organism evidence="7 8">
    <name type="scientific">Prochlorococcus marinus str. PAC1</name>
    <dbReference type="NCBI Taxonomy" id="59924"/>
    <lineage>
        <taxon>Bacteria</taxon>
        <taxon>Bacillati</taxon>
        <taxon>Cyanobacteriota</taxon>
        <taxon>Cyanophyceae</taxon>
        <taxon>Synechococcales</taxon>
        <taxon>Prochlorococcaceae</taxon>
        <taxon>Prochlorococcus</taxon>
    </lineage>
</organism>
<sequence length="648" mass="75889">MVSPSVKKEGFVIPRFGEVETKFAVSYLRVSTAKQTKESKTGLNRQERSWNQWIEDHPDYEGWNFKFQDLGISGRGKHQTKGALANYLDQAERGVIPAGTVLVADSPSRLTREKPKDALKLLLRIFDLGHKISFCSGQWRGEIIESDTHGVWSRLVAAAEQSAELWEERSNNSNEYHREKIERLNNGDLSVHFHARKNKKSKVFYPHWLDFDDEAKLFSFNENAVWMRQVFEWATQAGCTEIAKRLKGMGIRQKKNRKKPISRDLVRSWLIHRGAIGEFQPQKDGGEKAGEPIAGIFPPLIEPELFNKVQSRMKKRNRNNSEPQLTDQFRNLFTKSIFCRECGHPARFHQNKKPMKYDLDNVYHSYSCSAGYVDADEICICKKRFTSKKRGVDFELDVLKRLQTFRWAEFFTNEKLEKKLDSAHGKKMRLLAKLQEEERVVKNLKKAFDQYLFDGEKVPERHAELTKQAQKNYEETYQNYWSSKIEEDRLRHERRGKDAEKDIQNLLRKFLETGRNNLRQRQEFSRWFFETGLVVDIDLYTGAFDVGIGRRENGVLVEVDYQLEHRAMFIRDGFTFEDNDGNPLDMNHFIKQKRIEDSKSKEQKIKESWEMINNPKNVLLQKAIMQHLDQLPKNSSEARNIRANLKVA</sequence>
<keyword evidence="2" id="KW-0238">DNA-binding</keyword>
<keyword evidence="3" id="KW-0233">DNA recombination</keyword>
<dbReference type="Gene3D" id="3.40.50.1390">
    <property type="entry name" value="Resolvase, N-terminal catalytic domain"/>
    <property type="match status" value="1"/>
</dbReference>
<dbReference type="PANTHER" id="PTHR30461">
    <property type="entry name" value="DNA-INVERTASE FROM LAMBDOID PROPHAGE"/>
    <property type="match status" value="1"/>
</dbReference>
<dbReference type="InterPro" id="IPR050639">
    <property type="entry name" value="SSR_resolvase"/>
</dbReference>
<evidence type="ECO:0000259" key="6">
    <source>
        <dbReference type="SMART" id="SM00857"/>
    </source>
</evidence>
<dbReference type="GO" id="GO:0003677">
    <property type="term" value="F:DNA binding"/>
    <property type="evidence" value="ECO:0007669"/>
    <property type="project" value="UniProtKB-KW"/>
</dbReference>
<feature type="active site" description="O-(5'-phospho-DNA)-serine intermediate" evidence="4">
    <location>
        <position position="31"/>
    </location>
</feature>
<proteinExistence type="predicted"/>
<name>A0A0A2BYW9_PROMR</name>
<dbReference type="InterPro" id="IPR011109">
    <property type="entry name" value="DNA_bind_recombinase_dom"/>
</dbReference>
<keyword evidence="1" id="KW-0229">DNA integration</keyword>
<dbReference type="PROSITE" id="PS00397">
    <property type="entry name" value="RECOMBINASES_1"/>
    <property type="match status" value="1"/>
</dbReference>
<evidence type="ECO:0000256" key="5">
    <source>
        <dbReference type="SAM" id="Coils"/>
    </source>
</evidence>
<evidence type="ECO:0000256" key="2">
    <source>
        <dbReference type="ARBA" id="ARBA00023125"/>
    </source>
</evidence>
<dbReference type="PANTHER" id="PTHR30461:SF2">
    <property type="entry name" value="SERINE RECOMBINASE PINE-RELATED"/>
    <property type="match status" value="1"/>
</dbReference>
<dbReference type="InterPro" id="IPR006119">
    <property type="entry name" value="Resolv_N"/>
</dbReference>
<protein>
    <submittedName>
        <fullName evidence="7">Putative site-specific recombinase</fullName>
    </submittedName>
</protein>
<dbReference type="InterPro" id="IPR036162">
    <property type="entry name" value="Resolvase-like_N_sf"/>
</dbReference>
<dbReference type="EMBL" id="JNAX01000015">
    <property type="protein sequence ID" value="KGG19291.1"/>
    <property type="molecule type" value="Genomic_DNA"/>
</dbReference>
<evidence type="ECO:0000313" key="7">
    <source>
        <dbReference type="EMBL" id="KGG19291.1"/>
    </source>
</evidence>